<comment type="caution">
    <text evidence="3">The sequence shown here is derived from an EMBL/GenBank/DDBJ whole genome shotgun (WGS) entry which is preliminary data.</text>
</comment>
<dbReference type="InterPro" id="IPR056258">
    <property type="entry name" value="CILP-1/2_C"/>
</dbReference>
<organism evidence="3 4">
    <name type="scientific">Dreissena polymorpha</name>
    <name type="common">Zebra mussel</name>
    <name type="synonym">Mytilus polymorpha</name>
    <dbReference type="NCBI Taxonomy" id="45954"/>
    <lineage>
        <taxon>Eukaryota</taxon>
        <taxon>Metazoa</taxon>
        <taxon>Spiralia</taxon>
        <taxon>Lophotrochozoa</taxon>
        <taxon>Mollusca</taxon>
        <taxon>Bivalvia</taxon>
        <taxon>Autobranchia</taxon>
        <taxon>Heteroconchia</taxon>
        <taxon>Euheterodonta</taxon>
        <taxon>Imparidentia</taxon>
        <taxon>Neoheterodontei</taxon>
        <taxon>Myida</taxon>
        <taxon>Dreissenoidea</taxon>
        <taxon>Dreissenidae</taxon>
        <taxon>Dreissena</taxon>
    </lineage>
</organism>
<reference evidence="3" key="2">
    <citation type="submission" date="2020-11" db="EMBL/GenBank/DDBJ databases">
        <authorList>
            <person name="McCartney M.A."/>
            <person name="Auch B."/>
            <person name="Kono T."/>
            <person name="Mallez S."/>
            <person name="Becker A."/>
            <person name="Gohl D.M."/>
            <person name="Silverstein K.A.T."/>
            <person name="Koren S."/>
            <person name="Bechman K.B."/>
            <person name="Herman A."/>
            <person name="Abrahante J.E."/>
            <person name="Garbe J."/>
        </authorList>
    </citation>
    <scope>NUCLEOTIDE SEQUENCE</scope>
    <source>
        <strain evidence="3">Duluth1</strain>
        <tissue evidence="3">Whole animal</tissue>
    </source>
</reference>
<dbReference type="OrthoDB" id="6157053at2759"/>
<evidence type="ECO:0000313" key="3">
    <source>
        <dbReference type="EMBL" id="KAH3710008.1"/>
    </source>
</evidence>
<dbReference type="Pfam" id="PF23599">
    <property type="entry name" value="CILP_C"/>
    <property type="match status" value="1"/>
</dbReference>
<protein>
    <recommendedName>
        <fullName evidence="2">EGF-like domain-containing protein</fullName>
    </recommendedName>
</protein>
<dbReference type="Proteomes" id="UP000828390">
    <property type="component" value="Unassembled WGS sequence"/>
</dbReference>
<evidence type="ECO:0000313" key="4">
    <source>
        <dbReference type="Proteomes" id="UP000828390"/>
    </source>
</evidence>
<comment type="caution">
    <text evidence="1">Lacks conserved residue(s) required for the propagation of feature annotation.</text>
</comment>
<dbReference type="PROSITE" id="PS01186">
    <property type="entry name" value="EGF_2"/>
    <property type="match status" value="1"/>
</dbReference>
<keyword evidence="4" id="KW-1185">Reference proteome</keyword>
<gene>
    <name evidence="3" type="ORF">DPMN_069474</name>
</gene>
<dbReference type="EMBL" id="JAIWYP010000014">
    <property type="protein sequence ID" value="KAH3710008.1"/>
    <property type="molecule type" value="Genomic_DNA"/>
</dbReference>
<dbReference type="PROSITE" id="PS00022">
    <property type="entry name" value="EGF_1"/>
    <property type="match status" value="1"/>
</dbReference>
<dbReference type="Gene3D" id="2.10.25.10">
    <property type="entry name" value="Laminin"/>
    <property type="match status" value="1"/>
</dbReference>
<name>A0A9D3YZK5_DREPO</name>
<dbReference type="AlphaFoldDB" id="A0A9D3YZK5"/>
<feature type="disulfide bond" evidence="1">
    <location>
        <begin position="124"/>
        <end position="133"/>
    </location>
</feature>
<feature type="domain" description="EGF-like" evidence="2">
    <location>
        <begin position="102"/>
        <end position="134"/>
    </location>
</feature>
<dbReference type="PROSITE" id="PS50026">
    <property type="entry name" value="EGF_3"/>
    <property type="match status" value="1"/>
</dbReference>
<keyword evidence="1" id="KW-1015">Disulfide bond</keyword>
<evidence type="ECO:0000256" key="1">
    <source>
        <dbReference type="PROSITE-ProRule" id="PRU00076"/>
    </source>
</evidence>
<keyword evidence="1" id="KW-0245">EGF-like domain</keyword>
<accession>A0A9D3YZK5</accession>
<evidence type="ECO:0000259" key="2">
    <source>
        <dbReference type="PROSITE" id="PS50026"/>
    </source>
</evidence>
<reference evidence="3" key="1">
    <citation type="journal article" date="2019" name="bioRxiv">
        <title>The Genome of the Zebra Mussel, Dreissena polymorpha: A Resource for Invasive Species Research.</title>
        <authorList>
            <person name="McCartney M.A."/>
            <person name="Auch B."/>
            <person name="Kono T."/>
            <person name="Mallez S."/>
            <person name="Zhang Y."/>
            <person name="Obille A."/>
            <person name="Becker A."/>
            <person name="Abrahante J.E."/>
            <person name="Garbe J."/>
            <person name="Badalamenti J.P."/>
            <person name="Herman A."/>
            <person name="Mangelson H."/>
            <person name="Liachko I."/>
            <person name="Sullivan S."/>
            <person name="Sone E.D."/>
            <person name="Koren S."/>
            <person name="Silverstein K.A.T."/>
            <person name="Beckman K.B."/>
            <person name="Gohl D.M."/>
        </authorList>
    </citation>
    <scope>NUCLEOTIDE SEQUENCE</scope>
    <source>
        <strain evidence="3">Duluth1</strain>
        <tissue evidence="3">Whole animal</tissue>
    </source>
</reference>
<feature type="disulfide bond" evidence="1">
    <location>
        <begin position="106"/>
        <end position="116"/>
    </location>
</feature>
<dbReference type="InterPro" id="IPR000742">
    <property type="entry name" value="EGF"/>
</dbReference>
<proteinExistence type="predicted"/>
<sequence length="338" mass="36975">MLLLRLVLRSISFLFSCELPRVSFAKMDLTKILFIPIMGSALFLRYCHCAFSGSIVEKCDSRGVYDMEIFFTQDGSAGTGNCSCPDWIGDRCCQVLERLQAKLPTCNPGCLNEGVCFTNDTCQCVNGFFGPRCERGGDMEERLKPRLNPTLPLRDLYQPLSWYDGPEAAWDNRACYVKVSMENSPDDVIITAVSTKSDVISATFGNFTAGPMDAEGKNNGSFRFACLEVRCPSANISGDAFDVTVDVSLESAFGPCHISEHASISGFKKEAAADAGNSDKGRFVLHYGNNYGSKFGVYAVNGYLTNALYLSRQKCYSGSEFDVTNVNVTRGAAITYAC</sequence>